<dbReference type="Pfam" id="PF07714">
    <property type="entry name" value="PK_Tyr_Ser-Thr"/>
    <property type="match status" value="1"/>
</dbReference>
<dbReference type="Gene3D" id="1.10.510.10">
    <property type="entry name" value="Transferase(Phosphotransferase) domain 1"/>
    <property type="match status" value="1"/>
</dbReference>
<dbReference type="Gene3D" id="1.10.10.1010">
    <property type="entry name" value="Intein homing endonuclease, domain IV"/>
    <property type="match status" value="10"/>
</dbReference>
<dbReference type="EMBL" id="BEXD01002190">
    <property type="protein sequence ID" value="GBB97326.1"/>
    <property type="molecule type" value="Genomic_DNA"/>
</dbReference>
<dbReference type="SUPFAM" id="SSF56112">
    <property type="entry name" value="Protein kinase-like (PK-like)"/>
    <property type="match status" value="1"/>
</dbReference>
<evidence type="ECO:0000313" key="4">
    <source>
        <dbReference type="Proteomes" id="UP000247702"/>
    </source>
</evidence>
<dbReference type="PANTHER" id="PTHR23257">
    <property type="entry name" value="SERINE-THREONINE PROTEIN KINASE"/>
    <property type="match status" value="1"/>
</dbReference>
<dbReference type="GO" id="GO:0005524">
    <property type="term" value="F:ATP binding"/>
    <property type="evidence" value="ECO:0007669"/>
    <property type="project" value="InterPro"/>
</dbReference>
<comment type="caution">
    <text evidence="3">The sequence shown here is derived from an EMBL/GenBank/DDBJ whole genome shotgun (WGS) entry which is preliminary data.</text>
</comment>
<dbReference type="Proteomes" id="UP000247702">
    <property type="component" value="Unassembled WGS sequence"/>
</dbReference>
<organism evidence="3 4">
    <name type="scientific">Rhizophagus clarus</name>
    <dbReference type="NCBI Taxonomy" id="94130"/>
    <lineage>
        <taxon>Eukaryota</taxon>
        <taxon>Fungi</taxon>
        <taxon>Fungi incertae sedis</taxon>
        <taxon>Mucoromycota</taxon>
        <taxon>Glomeromycotina</taxon>
        <taxon>Glomeromycetes</taxon>
        <taxon>Glomerales</taxon>
        <taxon>Glomeraceae</taxon>
        <taxon>Rhizophagus</taxon>
    </lineage>
</organism>
<dbReference type="InterPro" id="IPR011009">
    <property type="entry name" value="Kinase-like_dom_sf"/>
</dbReference>
<dbReference type="GO" id="GO:0005737">
    <property type="term" value="C:cytoplasm"/>
    <property type="evidence" value="ECO:0007669"/>
    <property type="project" value="TreeGrafter"/>
</dbReference>
<feature type="domain" description="Protein kinase" evidence="2">
    <location>
        <begin position="1593"/>
        <end position="1874"/>
    </location>
</feature>
<gene>
    <name evidence="3" type="ORF">RclHR1_02970001</name>
</gene>
<dbReference type="InterPro" id="IPR000719">
    <property type="entry name" value="Prot_kinase_dom"/>
</dbReference>
<evidence type="ECO:0000313" key="3">
    <source>
        <dbReference type="EMBL" id="GBB97326.1"/>
    </source>
</evidence>
<proteinExistence type="predicted"/>
<name>A0A2Z6RYY9_9GLOM</name>
<dbReference type="PROSITE" id="PS50011">
    <property type="entry name" value="PROTEIN_KINASE_DOM"/>
    <property type="match status" value="1"/>
</dbReference>
<dbReference type="GO" id="GO:0004672">
    <property type="term" value="F:protein kinase activity"/>
    <property type="evidence" value="ECO:0007669"/>
    <property type="project" value="InterPro"/>
</dbReference>
<reference evidence="3 4" key="1">
    <citation type="submission" date="2017-11" db="EMBL/GenBank/DDBJ databases">
        <title>The genome of Rhizophagus clarus HR1 reveals common genetic basis of auxotrophy among arbuscular mycorrhizal fungi.</title>
        <authorList>
            <person name="Kobayashi Y."/>
        </authorList>
    </citation>
    <scope>NUCLEOTIDE SEQUENCE [LARGE SCALE GENOMIC DNA]</scope>
    <source>
        <strain evidence="3 4">HR1</strain>
    </source>
</reference>
<sequence>MDSLIIKQPIDPLNVTECKECNIVCNVIYFQRNFKNWTSSSNFIDKFIQDTQLLAHEDAKEALEWIPYDKFHDIKYISEEGSNKVYRANWIDGNIDYWDSEIQNWKRDSHNMIVRLKSLDYPENISSEFSMNKIKIDYEFYGITQDPETKIYMMVLNKKCDKCNCICNAKHFQENFEKWTSNNHDIDKFIQGTQLSAHYYAPDALEWIPYNKFYNIKYVSEEEFGIVYRAKWTDGHIDYWNNKVQNWKRYGLEDVILKSLNNSNNIVSEFMKLTDETFKFYGITQDPESKNYIMVLNNICEKCSYLCKTLHFQLNFEKWTSGNNIIDEFIQNSQLSAHNNAEFLEWIPYDRFYDIEYITESDEIRIAKWIDGYINKWDHENQNWRRNNPNMYVTLKSLSNSEKVTLELMKFTNKTNILYGITQDPESENYMMVLQCKKCNYLCKTLYFQLNFEKWTSGNNDIDKFIQDAQLSAHDDIGKVLVWIPYNMFNNIEYIAEDEFGIIYKAYMNKNKGKKKYKGILILRSLNNSKYITLEFMDKISIDYEIYGITQNMLVLNDKCKKCNSLCCTKLFQKCFENWTSGNDYIDRFIRDAQLLTHNSNAKKALEWIPYNKFDDIRFKSKKGYDRIYEAKWIDGNIGWDSYNQNWRRYNQNMYVKLRSLNDAVNTTASLINEIKQSYEFYGITQDPKTKFNIMVLNSKCIKCDCICYSKRFMDAFPEYRLWEIDNASINRFILDTQLLAHNDVKKALEWISYNKLHNIRYITDGLYKAKWVDGYITVNEWNHEERDWIRNNRNMHVILKNLNKTKNITFEFMNEIREDYEFYGITQDPETKNHMMVLNYKCKECNCVCYAKLFQQNFENWTSGNDEIDEFIKDTQLSAHGDLEKALEWVPYEKFIGIKYIEDDVFGKVYRAKLIDGRIDYWDSRIQNWKRNSKYEIVTLKNSKDILFEIKNKIEKTHKLYGITQDPVTESYMIVLNYENENCEICNYICHAKKFQQNFKNWTSGNDYIDKFIQNTQLSAHDDMEKALEWIPYDRLYNITCIAKNKFGRVYKSNWNIKHCDDIINLSWKKDKFEVVILKRLTNNITFDCMKFINKINKFYGITQDPERKKFMMVLKCKKCNYLCKSLFFQLNFENWTSNDDDIDKFIQNVQLSVHDTNTKKTLEWIPYDRLYNIICINKENKLDKIYRANWIDGYTNKWDYKNQDWKRENRNMYVTLKFLSDSKNVSEFMDEIKIEYEIYGITQNPKTKSYMVVLNNKCQKCNDICYSKFFQQNFENWTSSNDDIDKFIQDVQLSVHNNIEKVLEWIPYNRFHDIKYTEKEGVYKVANWIDGYIIGWNSENQNWKRYNQNMFMFLKNFKNLEIDALKFVNETAIDYKIYGVTQDPETKNYMLVLYLECKLCNHICYAIHFQQNFEKWTSGNNDIDKFIQNTQLTAHNDIDKALEWIPYNRFCDIKQIVESSRLDKVYKACWIDGCINEWDYENQNWKRNQNMYVILKILKNPKNITSIFINKVKMEYEIFGITQDPETKNYMMVLDDKCKICNRICYAKRFQRNFEKWTSSNVNVDKFIQDIQLSAHNTAKKVLEWIPYERFYDIKYIAKGGFGAVYRANWADGNISKWDNKNKNWERENQNKFVALKSLYDSKNITLEFMNEVALHHEMDDNFYIIKFYGITQNPKTKDYIMVLEYAEDGSLRNFLNTNYNQLDWSHKIAYLNDIASGLNHIHHHEMIHRDLHIGNILCKSDKSYLYIADMGLCKPVNYNTSKNTKNYIYGVLPYVAPEILKGQNYTKAADIYSFGIIMYEVTSGLPPYHEISHDDNLAIKICQGLRPRFNNIKVPQIIMHLIKRCLDANQLNRPTAEDIEDILGQWQYNFLEQHELQKQIKEVEEINNNLSANVISSADLTYQIHSEAIYTSRLLNFNNLPNPKNSYDYYTQNENLISDEFLDSLQIDISQQIYISQQNDISDISQQIDININENDESDQSYKFDESDQDHEFDEYN</sequence>
<dbReference type="InterPro" id="IPR001245">
    <property type="entry name" value="Ser-Thr/Tyr_kinase_cat_dom"/>
</dbReference>
<dbReference type="GO" id="GO:0007165">
    <property type="term" value="P:signal transduction"/>
    <property type="evidence" value="ECO:0007669"/>
    <property type="project" value="TreeGrafter"/>
</dbReference>
<evidence type="ECO:0000259" key="2">
    <source>
        <dbReference type="PROSITE" id="PS50011"/>
    </source>
</evidence>
<keyword evidence="4" id="KW-1185">Reference proteome</keyword>
<dbReference type="InterPro" id="IPR050167">
    <property type="entry name" value="Ser_Thr_protein_kinase"/>
</dbReference>
<accession>A0A2Z6RYY9</accession>
<protein>
    <recommendedName>
        <fullName evidence="2">Protein kinase domain-containing protein</fullName>
    </recommendedName>
</protein>
<evidence type="ECO:0000256" key="1">
    <source>
        <dbReference type="SAM" id="MobiDB-lite"/>
    </source>
</evidence>
<feature type="region of interest" description="Disordered" evidence="1">
    <location>
        <begin position="1978"/>
        <end position="2000"/>
    </location>
</feature>
<feature type="compositionally biased region" description="Acidic residues" evidence="1">
    <location>
        <begin position="1990"/>
        <end position="2000"/>
    </location>
</feature>